<evidence type="ECO:0008006" key="4">
    <source>
        <dbReference type="Google" id="ProtNLM"/>
    </source>
</evidence>
<sequence length="67" mass="7710">MSLEHCNCPKCRYVAGYLTLLQSWIYHHFNGIGGEEDDKYEEHIPHASKYSPMKGQTNAQGIQRLVD</sequence>
<keyword evidence="3" id="KW-1185">Reference proteome</keyword>
<dbReference type="Proteomes" id="UP000242715">
    <property type="component" value="Unassembled WGS sequence"/>
</dbReference>
<proteinExistence type="predicted"/>
<organism evidence="2 3">
    <name type="scientific">Trifolium subterraneum</name>
    <name type="common">Subterranean clover</name>
    <dbReference type="NCBI Taxonomy" id="3900"/>
    <lineage>
        <taxon>Eukaryota</taxon>
        <taxon>Viridiplantae</taxon>
        <taxon>Streptophyta</taxon>
        <taxon>Embryophyta</taxon>
        <taxon>Tracheophyta</taxon>
        <taxon>Spermatophyta</taxon>
        <taxon>Magnoliopsida</taxon>
        <taxon>eudicotyledons</taxon>
        <taxon>Gunneridae</taxon>
        <taxon>Pentapetalae</taxon>
        <taxon>rosids</taxon>
        <taxon>fabids</taxon>
        <taxon>Fabales</taxon>
        <taxon>Fabaceae</taxon>
        <taxon>Papilionoideae</taxon>
        <taxon>50 kb inversion clade</taxon>
        <taxon>NPAAA clade</taxon>
        <taxon>Hologalegina</taxon>
        <taxon>IRL clade</taxon>
        <taxon>Trifolieae</taxon>
        <taxon>Trifolium</taxon>
    </lineage>
</organism>
<dbReference type="EMBL" id="DF974720">
    <property type="protein sequence ID" value="GAU50247.1"/>
    <property type="molecule type" value="Genomic_DNA"/>
</dbReference>
<evidence type="ECO:0000256" key="1">
    <source>
        <dbReference type="SAM" id="MobiDB-lite"/>
    </source>
</evidence>
<gene>
    <name evidence="2" type="ORF">TSUD_188990</name>
</gene>
<accession>A0A2Z6PTP5</accession>
<reference evidence="3" key="1">
    <citation type="journal article" date="2017" name="Front. Plant Sci.">
        <title>Climate Clever Clovers: New Paradigm to Reduce the Environmental Footprint of Ruminants by Breeding Low Methanogenic Forages Utilizing Haplotype Variation.</title>
        <authorList>
            <person name="Kaur P."/>
            <person name="Appels R."/>
            <person name="Bayer P.E."/>
            <person name="Keeble-Gagnere G."/>
            <person name="Wang J."/>
            <person name="Hirakawa H."/>
            <person name="Shirasawa K."/>
            <person name="Vercoe P."/>
            <person name="Stefanova K."/>
            <person name="Durmic Z."/>
            <person name="Nichols P."/>
            <person name="Revell C."/>
            <person name="Isobe S.N."/>
            <person name="Edwards D."/>
            <person name="Erskine W."/>
        </authorList>
    </citation>
    <scope>NUCLEOTIDE SEQUENCE [LARGE SCALE GENOMIC DNA]</scope>
    <source>
        <strain evidence="3">cv. Daliak</strain>
    </source>
</reference>
<evidence type="ECO:0000313" key="2">
    <source>
        <dbReference type="EMBL" id="GAU50247.1"/>
    </source>
</evidence>
<dbReference type="AlphaFoldDB" id="A0A2Z6PTP5"/>
<protein>
    <recommendedName>
        <fullName evidence="4">Aminotransferase-like plant mobile domain-containing protein</fullName>
    </recommendedName>
</protein>
<feature type="region of interest" description="Disordered" evidence="1">
    <location>
        <begin position="43"/>
        <end position="67"/>
    </location>
</feature>
<evidence type="ECO:0000313" key="3">
    <source>
        <dbReference type="Proteomes" id="UP000242715"/>
    </source>
</evidence>
<name>A0A2Z6PTP5_TRISU</name>